<accession>A0A6J1DZG5</accession>
<evidence type="ECO:0000256" key="6">
    <source>
        <dbReference type="SAM" id="SignalP"/>
    </source>
</evidence>
<evidence type="ECO:0000313" key="8">
    <source>
        <dbReference type="RefSeq" id="XP_022159302.1"/>
    </source>
</evidence>
<dbReference type="GeneID" id="111025714"/>
<gene>
    <name evidence="8" type="primary">LOC111025714</name>
</gene>
<feature type="chain" id="PRO_5026669669" evidence="6">
    <location>
        <begin position="32"/>
        <end position="134"/>
    </location>
</feature>
<organism evidence="7 8">
    <name type="scientific">Momordica charantia</name>
    <name type="common">Bitter gourd</name>
    <name type="synonym">Balsam pear</name>
    <dbReference type="NCBI Taxonomy" id="3673"/>
    <lineage>
        <taxon>Eukaryota</taxon>
        <taxon>Viridiplantae</taxon>
        <taxon>Streptophyta</taxon>
        <taxon>Embryophyta</taxon>
        <taxon>Tracheophyta</taxon>
        <taxon>Spermatophyta</taxon>
        <taxon>Magnoliopsida</taxon>
        <taxon>eudicotyledons</taxon>
        <taxon>Gunneridae</taxon>
        <taxon>Pentapetalae</taxon>
        <taxon>rosids</taxon>
        <taxon>fabids</taxon>
        <taxon>Cucurbitales</taxon>
        <taxon>Cucurbitaceae</taxon>
        <taxon>Momordiceae</taxon>
        <taxon>Momordica</taxon>
    </lineage>
</organism>
<keyword evidence="3" id="KW-0964">Secreted</keyword>
<protein>
    <submittedName>
        <fullName evidence="8">Polygalacturonase-like</fullName>
    </submittedName>
</protein>
<evidence type="ECO:0000256" key="5">
    <source>
        <dbReference type="SAM" id="MobiDB-lite"/>
    </source>
</evidence>
<keyword evidence="6" id="KW-0732">Signal</keyword>
<keyword evidence="2" id="KW-0134">Cell wall</keyword>
<dbReference type="InterPro" id="IPR011050">
    <property type="entry name" value="Pectin_lyase_fold/virulence"/>
</dbReference>
<keyword evidence="4" id="KW-0961">Cell wall biogenesis/degradation</keyword>
<feature type="signal peptide" evidence="6">
    <location>
        <begin position="1"/>
        <end position="31"/>
    </location>
</feature>
<comment type="subcellular location">
    <subcellularLocation>
        <location evidence="1">Secreted</location>
        <location evidence="1">Cell wall</location>
    </subcellularLocation>
</comment>
<evidence type="ECO:0000313" key="7">
    <source>
        <dbReference type="Proteomes" id="UP000504603"/>
    </source>
</evidence>
<dbReference type="InterPro" id="IPR012334">
    <property type="entry name" value="Pectin_lyas_fold"/>
</dbReference>
<name>A0A6J1DZG5_MOMCH</name>
<dbReference type="OrthoDB" id="187139at2759"/>
<dbReference type="Proteomes" id="UP000504603">
    <property type="component" value="Unplaced"/>
</dbReference>
<keyword evidence="7" id="KW-1185">Reference proteome</keyword>
<dbReference type="GO" id="GO:0071555">
    <property type="term" value="P:cell wall organization"/>
    <property type="evidence" value="ECO:0007669"/>
    <property type="project" value="UniProtKB-KW"/>
</dbReference>
<reference evidence="8" key="1">
    <citation type="submission" date="2025-08" db="UniProtKB">
        <authorList>
            <consortium name="RefSeq"/>
        </authorList>
    </citation>
    <scope>IDENTIFICATION</scope>
    <source>
        <strain evidence="8">OHB3-1</strain>
    </source>
</reference>
<dbReference type="Gene3D" id="2.160.20.10">
    <property type="entry name" value="Single-stranded right-handed beta-helix, Pectin lyase-like"/>
    <property type="match status" value="1"/>
</dbReference>
<dbReference type="KEGG" id="mcha:111025714"/>
<dbReference type="SUPFAM" id="SSF51126">
    <property type="entry name" value="Pectin lyase-like"/>
    <property type="match status" value="1"/>
</dbReference>
<evidence type="ECO:0000256" key="1">
    <source>
        <dbReference type="ARBA" id="ARBA00004191"/>
    </source>
</evidence>
<feature type="region of interest" description="Disordered" evidence="5">
    <location>
        <begin position="37"/>
        <end position="60"/>
    </location>
</feature>
<evidence type="ECO:0000256" key="2">
    <source>
        <dbReference type="ARBA" id="ARBA00022512"/>
    </source>
</evidence>
<evidence type="ECO:0000256" key="3">
    <source>
        <dbReference type="ARBA" id="ARBA00022525"/>
    </source>
</evidence>
<dbReference type="PANTHER" id="PTHR31375">
    <property type="match status" value="1"/>
</dbReference>
<dbReference type="RefSeq" id="XP_022159302.1">
    <property type="nucleotide sequence ID" value="XM_022303610.1"/>
</dbReference>
<sequence>MNKRSQNLTFSLFLFFLVSLLVCSSVVTVEARKQYHSKKGKHQKQKGAGNGSASAPAPFPDYNQTQSTIFNILSFGAKGNGVSDDSKALISAWKAACQIPGATLQIPSEYRFLIKPITLNGPCMPQLVLQLVLL</sequence>
<proteinExistence type="predicted"/>
<dbReference type="AlphaFoldDB" id="A0A6J1DZG5"/>
<evidence type="ECO:0000256" key="4">
    <source>
        <dbReference type="ARBA" id="ARBA00023316"/>
    </source>
</evidence>